<organism evidence="2 3">
    <name type="scientific">Silvanigrella aquatica</name>
    <dbReference type="NCBI Taxonomy" id="1915309"/>
    <lineage>
        <taxon>Bacteria</taxon>
        <taxon>Pseudomonadati</taxon>
        <taxon>Bdellovibrionota</taxon>
        <taxon>Oligoflexia</taxon>
        <taxon>Silvanigrellales</taxon>
        <taxon>Silvanigrellaceae</taxon>
        <taxon>Silvanigrella</taxon>
    </lineage>
</organism>
<keyword evidence="1" id="KW-0472">Membrane</keyword>
<name>A0A1L4CY22_9BACT</name>
<evidence type="ECO:0000313" key="3">
    <source>
        <dbReference type="Proteomes" id="UP000184731"/>
    </source>
</evidence>
<feature type="transmembrane region" description="Helical" evidence="1">
    <location>
        <begin position="60"/>
        <end position="79"/>
    </location>
</feature>
<evidence type="ECO:0000256" key="1">
    <source>
        <dbReference type="SAM" id="Phobius"/>
    </source>
</evidence>
<accession>A0A1L4CY22</accession>
<sequence>MRWYAKFEIVEYSLFLNLILSGVCIKIKLLLPESYEFNSHTAWAVVPDPAKKSSTMSLELYFVTSSIILLIKATGFGISKWQLSICFLRSCDPDAPMSNQTSLPKRVFFLGT</sequence>
<dbReference type="STRING" id="1915309.AXG55_02505"/>
<reference evidence="2 3" key="1">
    <citation type="submission" date="2016-10" db="EMBL/GenBank/DDBJ databases">
        <title>Silvanigrella aquatica sp. nov., isolated from a freshwater lake located in the Black Forest, Germany, description of Silvanigrellaceae fam. nov., Silvanigrellales ord. nov., reclassification of the order Bdellovibrionales in the class Oligoflexia, reclassification of the families Bacteriovoracaceae and Halobacteriovoraceae in the new order Bacteriovoracales ord. nov., and reclassification of the family Pseudobacteriovoracaceae in the order Oligoflexiales.</title>
        <authorList>
            <person name="Hahn M.W."/>
            <person name="Schmidt J."/>
            <person name="Koll U."/>
            <person name="Rohde M."/>
            <person name="Verbag S."/>
            <person name="Pitt A."/>
            <person name="Nakai R."/>
            <person name="Naganuma T."/>
            <person name="Lang E."/>
        </authorList>
    </citation>
    <scope>NUCLEOTIDE SEQUENCE [LARGE SCALE GENOMIC DNA]</scope>
    <source>
        <strain evidence="2 3">MWH-Nonnen-W8red</strain>
    </source>
</reference>
<proteinExistence type="predicted"/>
<feature type="transmembrane region" description="Helical" evidence="1">
    <location>
        <begin position="12"/>
        <end position="31"/>
    </location>
</feature>
<dbReference type="KEGG" id="saqi:AXG55_02505"/>
<evidence type="ECO:0000313" key="2">
    <source>
        <dbReference type="EMBL" id="APJ02849.1"/>
    </source>
</evidence>
<dbReference type="Proteomes" id="UP000184731">
    <property type="component" value="Chromosome"/>
</dbReference>
<gene>
    <name evidence="2" type="ORF">AXG55_02505</name>
</gene>
<protein>
    <submittedName>
        <fullName evidence="2">Uncharacterized protein</fullName>
    </submittedName>
</protein>
<dbReference type="EMBL" id="CP017834">
    <property type="protein sequence ID" value="APJ02849.1"/>
    <property type="molecule type" value="Genomic_DNA"/>
</dbReference>
<dbReference type="AlphaFoldDB" id="A0A1L4CY22"/>
<keyword evidence="1" id="KW-1133">Transmembrane helix</keyword>
<keyword evidence="3" id="KW-1185">Reference proteome</keyword>
<keyword evidence="1" id="KW-0812">Transmembrane</keyword>